<evidence type="ECO:0000256" key="3">
    <source>
        <dbReference type="ARBA" id="ARBA00022737"/>
    </source>
</evidence>
<keyword evidence="5" id="KW-0804">Transcription</keyword>
<keyword evidence="3" id="KW-0677">Repeat</keyword>
<evidence type="ECO:0000313" key="8">
    <source>
        <dbReference type="EMBL" id="KAF2805513.1"/>
    </source>
</evidence>
<feature type="repeat" description="WD" evidence="6">
    <location>
        <begin position="174"/>
        <end position="209"/>
    </location>
</feature>
<dbReference type="PANTHER" id="PTHR10253">
    <property type="entry name" value="POLYCOMB PROTEIN"/>
    <property type="match status" value="1"/>
</dbReference>
<sequence>MGSPTGTGRDRAFLQAFHQQSTSEAAARYATAAAQDFADAPSAHSDSARQFDTTPHRPADLPSLRSTVRLGAKGTDVHTPWYDIKFYPYTPPGVDPVFAVVGDRETVVCRCVLEKGNAIEVLKWFKDEEEAEEWTLNSLEWAQAENGDPLVCITGSVAKIKVLNVRTGELATTLTGHGALINDLTISPLTPRILASGSMDHSIRIWSLDPKHSKNPTMVKCGGGGHKEGILAVAFHRNGRYLLSGGMDTMVNLWVLPELPNETAGTDKTTLVHYPHFSTTEIHTDFVDCIRFYGDLIISRSAKENKILLWRIDGFNSDDPLPSLSEAPIPPFSSANSSRTNHQTQNSDSSGTRSAWRGRFQRLLQFDAPHTQLFYMRFGLFHELGHSPILVMGNEKSKIFFWDLHRLESGDVNLSGNTKLRSRSKKGKDKESLARVREESIAESATSGASEATSAQASSLGSFSVSGKGKGKAVVGPGAAKAIGDPFFPIPAHKSVVIPKVNFATRQIAWSRGGEWCVVVGDEAMICLFRRWG</sequence>
<dbReference type="PROSITE" id="PS50082">
    <property type="entry name" value="WD_REPEATS_2"/>
    <property type="match status" value="2"/>
</dbReference>
<dbReference type="AlphaFoldDB" id="A0A6A6YAI6"/>
<proteinExistence type="inferred from homology"/>
<evidence type="ECO:0000256" key="6">
    <source>
        <dbReference type="PROSITE-ProRule" id="PRU00221"/>
    </source>
</evidence>
<feature type="region of interest" description="Disordered" evidence="7">
    <location>
        <begin position="326"/>
        <end position="353"/>
    </location>
</feature>
<keyword evidence="4" id="KW-0805">Transcription regulation</keyword>
<evidence type="ECO:0000256" key="4">
    <source>
        <dbReference type="ARBA" id="ARBA00023015"/>
    </source>
</evidence>
<dbReference type="Gene3D" id="2.130.10.10">
    <property type="entry name" value="YVTN repeat-like/Quinoprotein amine dehydrogenase"/>
    <property type="match status" value="1"/>
</dbReference>
<dbReference type="GeneID" id="54459042"/>
<dbReference type="InterPro" id="IPR015943">
    <property type="entry name" value="WD40/YVTN_repeat-like_dom_sf"/>
</dbReference>
<dbReference type="SMART" id="SM00320">
    <property type="entry name" value="WD40"/>
    <property type="match status" value="3"/>
</dbReference>
<feature type="compositionally biased region" description="Basic and acidic residues" evidence="7">
    <location>
        <begin position="46"/>
        <end position="59"/>
    </location>
</feature>
<organism evidence="8">
    <name type="scientific">Mytilinidion resinicola</name>
    <dbReference type="NCBI Taxonomy" id="574789"/>
    <lineage>
        <taxon>Eukaryota</taxon>
        <taxon>Fungi</taxon>
        <taxon>Dikarya</taxon>
        <taxon>Ascomycota</taxon>
        <taxon>Pezizomycotina</taxon>
        <taxon>Dothideomycetes</taxon>
        <taxon>Pleosporomycetidae</taxon>
        <taxon>Mytilinidiales</taxon>
        <taxon>Mytilinidiaceae</taxon>
        <taxon>Mytilinidion</taxon>
    </lineage>
</organism>
<feature type="repeat" description="WD" evidence="6">
    <location>
        <begin position="223"/>
        <end position="254"/>
    </location>
</feature>
<evidence type="ECO:0000256" key="2">
    <source>
        <dbReference type="ARBA" id="ARBA00022574"/>
    </source>
</evidence>
<evidence type="ECO:0000313" key="10">
    <source>
        <dbReference type="RefSeq" id="XP_033572477.1"/>
    </source>
</evidence>
<dbReference type="InterPro" id="IPR001680">
    <property type="entry name" value="WD40_rpt"/>
</dbReference>
<evidence type="ECO:0000313" key="9">
    <source>
        <dbReference type="Proteomes" id="UP000504636"/>
    </source>
</evidence>
<dbReference type="SUPFAM" id="SSF50978">
    <property type="entry name" value="WD40 repeat-like"/>
    <property type="match status" value="1"/>
</dbReference>
<reference evidence="10" key="2">
    <citation type="submission" date="2020-04" db="EMBL/GenBank/DDBJ databases">
        <authorList>
            <consortium name="NCBI Genome Project"/>
        </authorList>
    </citation>
    <scope>NUCLEOTIDE SEQUENCE</scope>
    <source>
        <strain evidence="10">CBS 304.34</strain>
    </source>
</reference>
<feature type="region of interest" description="Disordered" evidence="7">
    <location>
        <begin position="38"/>
        <end position="62"/>
    </location>
</feature>
<feature type="compositionally biased region" description="Basic and acidic residues" evidence="7">
    <location>
        <begin position="428"/>
        <end position="440"/>
    </location>
</feature>
<gene>
    <name evidence="8 10" type="ORF">BDZ99DRAFT_450105</name>
</gene>
<comment type="similarity">
    <text evidence="1">Belongs to the WD repeat ESC family.</text>
</comment>
<dbReference type="Pfam" id="PF00400">
    <property type="entry name" value="WD40"/>
    <property type="match status" value="2"/>
</dbReference>
<dbReference type="Proteomes" id="UP000504636">
    <property type="component" value="Unplaced"/>
</dbReference>
<feature type="compositionally biased region" description="Polar residues" evidence="7">
    <location>
        <begin position="333"/>
        <end position="353"/>
    </location>
</feature>
<evidence type="ECO:0000256" key="1">
    <source>
        <dbReference type="ARBA" id="ARBA00008075"/>
    </source>
</evidence>
<feature type="region of interest" description="Disordered" evidence="7">
    <location>
        <begin position="413"/>
        <end position="448"/>
    </location>
</feature>
<protein>
    <submittedName>
        <fullName evidence="8 10">WD40 repeat-like protein</fullName>
    </submittedName>
</protein>
<accession>A0A6A6YAI6</accession>
<keyword evidence="2 6" id="KW-0853">WD repeat</keyword>
<name>A0A6A6YAI6_9PEZI</name>
<dbReference type="RefSeq" id="XP_033572477.1">
    <property type="nucleotide sequence ID" value="XM_033718149.1"/>
</dbReference>
<evidence type="ECO:0000256" key="5">
    <source>
        <dbReference type="ARBA" id="ARBA00023163"/>
    </source>
</evidence>
<dbReference type="InterPro" id="IPR036322">
    <property type="entry name" value="WD40_repeat_dom_sf"/>
</dbReference>
<dbReference type="PROSITE" id="PS50294">
    <property type="entry name" value="WD_REPEATS_REGION"/>
    <property type="match status" value="2"/>
</dbReference>
<reference evidence="8 10" key="1">
    <citation type="journal article" date="2020" name="Stud. Mycol.">
        <title>101 Dothideomycetes genomes: a test case for predicting lifestyles and emergence of pathogens.</title>
        <authorList>
            <person name="Haridas S."/>
            <person name="Albert R."/>
            <person name="Binder M."/>
            <person name="Bloem J."/>
            <person name="Labutti K."/>
            <person name="Salamov A."/>
            <person name="Andreopoulos B."/>
            <person name="Baker S."/>
            <person name="Barry K."/>
            <person name="Bills G."/>
            <person name="Bluhm B."/>
            <person name="Cannon C."/>
            <person name="Castanera R."/>
            <person name="Culley D."/>
            <person name="Daum C."/>
            <person name="Ezra D."/>
            <person name="Gonzalez J."/>
            <person name="Henrissat B."/>
            <person name="Kuo A."/>
            <person name="Liang C."/>
            <person name="Lipzen A."/>
            <person name="Lutzoni F."/>
            <person name="Magnuson J."/>
            <person name="Mondo S."/>
            <person name="Nolan M."/>
            <person name="Ohm R."/>
            <person name="Pangilinan J."/>
            <person name="Park H.-J."/>
            <person name="Ramirez L."/>
            <person name="Alfaro M."/>
            <person name="Sun H."/>
            <person name="Tritt A."/>
            <person name="Yoshinaga Y."/>
            <person name="Zwiers L.-H."/>
            <person name="Turgeon B."/>
            <person name="Goodwin S."/>
            <person name="Spatafora J."/>
            <person name="Crous P."/>
            <person name="Grigoriev I."/>
        </authorList>
    </citation>
    <scope>NUCLEOTIDE SEQUENCE</scope>
    <source>
        <strain evidence="8 10">CBS 304.34</strain>
    </source>
</reference>
<keyword evidence="9" id="KW-1185">Reference proteome</keyword>
<evidence type="ECO:0000256" key="7">
    <source>
        <dbReference type="SAM" id="MobiDB-lite"/>
    </source>
</evidence>
<dbReference type="InterPro" id="IPR051243">
    <property type="entry name" value="PcG_WD-repeat"/>
</dbReference>
<dbReference type="OrthoDB" id="7318948at2759"/>
<dbReference type="EMBL" id="MU003709">
    <property type="protein sequence ID" value="KAF2805513.1"/>
    <property type="molecule type" value="Genomic_DNA"/>
</dbReference>
<reference evidence="10" key="3">
    <citation type="submission" date="2025-04" db="UniProtKB">
        <authorList>
            <consortium name="RefSeq"/>
        </authorList>
    </citation>
    <scope>IDENTIFICATION</scope>
    <source>
        <strain evidence="10">CBS 304.34</strain>
    </source>
</reference>